<reference evidence="2 3" key="1">
    <citation type="submission" date="2019-12" db="EMBL/GenBank/DDBJ databases">
        <title>Genomic-based taxomic classification of the family Erythrobacteraceae.</title>
        <authorList>
            <person name="Xu L."/>
        </authorList>
    </citation>
    <scope>NUCLEOTIDE SEQUENCE [LARGE SCALE GENOMIC DNA]</scope>
    <source>
        <strain evidence="2 3">LMG 29519</strain>
    </source>
</reference>
<comment type="caution">
    <text evidence="2">The sequence shown here is derived from an EMBL/GenBank/DDBJ whole genome shotgun (WGS) entry which is preliminary data.</text>
</comment>
<gene>
    <name evidence="2" type="ORF">GRI68_07015</name>
</gene>
<dbReference type="RefSeq" id="WP_160616584.1">
    <property type="nucleotide sequence ID" value="NZ_WTYR01000001.1"/>
</dbReference>
<proteinExistence type="predicted"/>
<evidence type="ECO:0000313" key="2">
    <source>
        <dbReference type="EMBL" id="MXP09927.1"/>
    </source>
</evidence>
<evidence type="ECO:0000313" key="3">
    <source>
        <dbReference type="Proteomes" id="UP000429229"/>
    </source>
</evidence>
<feature type="chain" id="PRO_5026175389" description="PRC-barrel domain-containing protein" evidence="1">
    <location>
        <begin position="24"/>
        <end position="184"/>
    </location>
</feature>
<sequence>MNFTKLAAAVALATVAMPGVAIAQEAPPQAAVEAGMTVYGNDGIEIGTIESVENDVAVLVVDGMKAPIPANVVSEGEKGPTINATKAQIVGMIQQQRQQAAAARDQALIVGAPVVTVKGEAIGPVESINGDKIVLKHGEGFVALMRDQFAVANGQLVALVAMADVTAAVAANTGATTDEAEGTM</sequence>
<dbReference type="Proteomes" id="UP000429229">
    <property type="component" value="Unassembled WGS sequence"/>
</dbReference>
<dbReference type="OrthoDB" id="7428500at2"/>
<organism evidence="2 3">
    <name type="scientific">Alteriqipengyuania halimionae</name>
    <dbReference type="NCBI Taxonomy" id="1926630"/>
    <lineage>
        <taxon>Bacteria</taxon>
        <taxon>Pseudomonadati</taxon>
        <taxon>Pseudomonadota</taxon>
        <taxon>Alphaproteobacteria</taxon>
        <taxon>Sphingomonadales</taxon>
        <taxon>Erythrobacteraceae</taxon>
        <taxon>Alteriqipengyuania</taxon>
    </lineage>
</organism>
<keyword evidence="3" id="KW-1185">Reference proteome</keyword>
<name>A0A6I4U6K7_9SPHN</name>
<feature type="signal peptide" evidence="1">
    <location>
        <begin position="1"/>
        <end position="23"/>
    </location>
</feature>
<dbReference type="AlphaFoldDB" id="A0A6I4U6K7"/>
<protein>
    <recommendedName>
        <fullName evidence="4">PRC-barrel domain-containing protein</fullName>
    </recommendedName>
</protein>
<accession>A0A6I4U6K7</accession>
<evidence type="ECO:0000256" key="1">
    <source>
        <dbReference type="SAM" id="SignalP"/>
    </source>
</evidence>
<keyword evidence="1" id="KW-0732">Signal</keyword>
<dbReference type="EMBL" id="WTYR01000001">
    <property type="protein sequence ID" value="MXP09927.1"/>
    <property type="molecule type" value="Genomic_DNA"/>
</dbReference>
<evidence type="ECO:0008006" key="4">
    <source>
        <dbReference type="Google" id="ProtNLM"/>
    </source>
</evidence>